<organism evidence="1 2">
    <name type="scientific">Botryotinia convoluta</name>
    <dbReference type="NCBI Taxonomy" id="54673"/>
    <lineage>
        <taxon>Eukaryota</taxon>
        <taxon>Fungi</taxon>
        <taxon>Dikarya</taxon>
        <taxon>Ascomycota</taxon>
        <taxon>Pezizomycotina</taxon>
        <taxon>Leotiomycetes</taxon>
        <taxon>Helotiales</taxon>
        <taxon>Sclerotiniaceae</taxon>
        <taxon>Botryotinia</taxon>
    </lineage>
</organism>
<reference evidence="1 2" key="1">
    <citation type="submission" date="2017-12" db="EMBL/GenBank/DDBJ databases">
        <title>Comparative genomics of Botrytis spp.</title>
        <authorList>
            <person name="Valero-Jimenez C.A."/>
            <person name="Tapia P."/>
            <person name="Veloso J."/>
            <person name="Silva-Moreno E."/>
            <person name="Staats M."/>
            <person name="Valdes J.H."/>
            <person name="Van Kan J.A.L."/>
        </authorList>
    </citation>
    <scope>NUCLEOTIDE SEQUENCE [LARGE SCALE GENOMIC DNA]</scope>
    <source>
        <strain evidence="1 2">MUCL11595</strain>
    </source>
</reference>
<evidence type="ECO:0000313" key="2">
    <source>
        <dbReference type="Proteomes" id="UP000297527"/>
    </source>
</evidence>
<comment type="caution">
    <text evidence="1">The sequence shown here is derived from an EMBL/GenBank/DDBJ whole genome shotgun (WGS) entry which is preliminary data.</text>
</comment>
<evidence type="ECO:0000313" key="1">
    <source>
        <dbReference type="EMBL" id="TGO45038.1"/>
    </source>
</evidence>
<accession>A0A4Z1H7C3</accession>
<sequence>MNREVSLLSLIQRDMGSYHRPSYSTDPFINQSYGNLQPLPPLSRPTLPPLSSIDYYIYTDKHTQPPSHLPAISSLLEQTNQKSALSLLPSATSKEDVRSMNSFTSASLPPFPSLGLDFHTTKNTNPSPYSMSVSLLHENKNRNIKSSYSSLPYTLWKGKGTPELSFDMLRNRNYNSQYNEYQSDFDTQCKATPSTHLTLPSSADIPRSPVISIKYDFWTFGRLKRHESRCLDNPSGEDVFGSKICRNCAMNYDKAPWTQCGSQNGWCTKPKYMHTITEAIRELQNVAGEFMKELETKMITWDLNGFVARNAGSNNTWKRNIFREYGVPVRYQELFAAQQQPLSLEVTETINVETQIKSLSSDGVRTFVTTLGGKGFIFNDDLKKITEFELEAKPMRDTNTTCSALYLNTVARGTYDGTIVVDEVDGNQLKRKFEPKGVEKPVFDVSMNKRYILACGYRWVMLWDLDGKEKLCWEDENYQDIQSITLYDSKIVACSCEDIFWWKWNWSGKIPSLPTKHNYNGKLLEWAHLEQALWKPWRLGPSFVFQQPQPRKNKGKLEYEVRSLFGTKENYYIAVSLERAKRNPQKPLQTLYKHQFDFRKWKSGLIICSYTLTIPDVVQKMSKAGLGKPCKATIDMYYEFQVFERFRELPINHNQLGGKINCSAIDHLVLDEWSFTDEAVQQLQGVQNTVVYFLLNIGRELNDLRQSSQREDETLPFLSFKSIRFRIFKIFGDHRKDKEVVLRRLGKQGLEWFSVICRRLALAKERALLQAPRTSVNLPIELWLEIFEYSFNTNAMQYQPQHDNFRRLAQLGRIYNVIDHRSRFCVGKVLASLCNQNKWLGDPNGFQQCFHNCQFITRHLTTISLLLDGQGEDEPLFHSDVFDKLLACESLRILKFRIASKQLSNYELDPCLWPAKMNMGRTMSKLETVSVGIHSRYRKSSLEIERAWGHRFLMMFVADDHPPKSSEFIQSSSFCQLQITYQLIVS</sequence>
<dbReference type="Proteomes" id="UP000297527">
    <property type="component" value="Unassembled WGS sequence"/>
</dbReference>
<dbReference type="EMBL" id="PQXN01000429">
    <property type="protein sequence ID" value="TGO45038.1"/>
    <property type="molecule type" value="Genomic_DNA"/>
</dbReference>
<proteinExistence type="predicted"/>
<dbReference type="SUPFAM" id="SSF50978">
    <property type="entry name" value="WD40 repeat-like"/>
    <property type="match status" value="1"/>
</dbReference>
<keyword evidence="2" id="KW-1185">Reference proteome</keyword>
<gene>
    <name evidence="1" type="ORF">BCON_0431g00060</name>
</gene>
<dbReference type="InterPro" id="IPR015943">
    <property type="entry name" value="WD40/YVTN_repeat-like_dom_sf"/>
</dbReference>
<dbReference type="AlphaFoldDB" id="A0A4Z1H7C3"/>
<dbReference type="Gene3D" id="2.130.10.10">
    <property type="entry name" value="YVTN repeat-like/Quinoprotein amine dehydrogenase"/>
    <property type="match status" value="1"/>
</dbReference>
<protein>
    <submittedName>
        <fullName evidence="1">Uncharacterized protein</fullName>
    </submittedName>
</protein>
<name>A0A4Z1H7C3_9HELO</name>
<dbReference type="InterPro" id="IPR036322">
    <property type="entry name" value="WD40_repeat_dom_sf"/>
</dbReference>